<keyword evidence="4" id="KW-0597">Phosphoprotein</keyword>
<keyword evidence="3" id="KW-0596">Phosphopantetheine</keyword>
<dbReference type="InterPro" id="IPR023213">
    <property type="entry name" value="CAT-like_dom_sf"/>
</dbReference>
<evidence type="ECO:0000256" key="2">
    <source>
        <dbReference type="ARBA" id="ARBA00006432"/>
    </source>
</evidence>
<comment type="similarity">
    <text evidence="2">Belongs to the ATP-dependent AMP-binding enzyme family.</text>
</comment>
<dbReference type="FunFam" id="3.40.50.980:FF:000001">
    <property type="entry name" value="Non-ribosomal peptide synthetase"/>
    <property type="match status" value="1"/>
</dbReference>
<dbReference type="FunFam" id="2.30.38.10:FF:000001">
    <property type="entry name" value="Non-ribosomal peptide synthetase PvdI"/>
    <property type="match status" value="1"/>
</dbReference>
<evidence type="ECO:0000256" key="1">
    <source>
        <dbReference type="ARBA" id="ARBA00001957"/>
    </source>
</evidence>
<dbReference type="Pfam" id="PF00668">
    <property type="entry name" value="Condensation"/>
    <property type="match status" value="1"/>
</dbReference>
<dbReference type="InterPro" id="IPR001031">
    <property type="entry name" value="Thioesterase"/>
</dbReference>
<dbReference type="InterPro" id="IPR010071">
    <property type="entry name" value="AA_adenyl_dom"/>
</dbReference>
<accession>A0A368JFF5</accession>
<dbReference type="FunFam" id="3.40.50.12780:FF:000012">
    <property type="entry name" value="Non-ribosomal peptide synthetase"/>
    <property type="match status" value="1"/>
</dbReference>
<organism evidence="6 7">
    <name type="scientific">Larkinella punicea</name>
    <dbReference type="NCBI Taxonomy" id="2315727"/>
    <lineage>
        <taxon>Bacteria</taxon>
        <taxon>Pseudomonadati</taxon>
        <taxon>Bacteroidota</taxon>
        <taxon>Cytophagia</taxon>
        <taxon>Cytophagales</taxon>
        <taxon>Spirosomataceae</taxon>
        <taxon>Larkinella</taxon>
    </lineage>
</organism>
<dbReference type="PROSITE" id="PS50075">
    <property type="entry name" value="CARRIER"/>
    <property type="match status" value="1"/>
</dbReference>
<name>A0A368JFF5_9BACT</name>
<dbReference type="FunFam" id="1.10.1200.10:FF:000005">
    <property type="entry name" value="Nonribosomal peptide synthetase 1"/>
    <property type="match status" value="1"/>
</dbReference>
<dbReference type="FunFam" id="3.30.300.30:FF:000010">
    <property type="entry name" value="Enterobactin synthetase component F"/>
    <property type="match status" value="1"/>
</dbReference>
<dbReference type="Pfam" id="PF00975">
    <property type="entry name" value="Thioesterase"/>
    <property type="match status" value="1"/>
</dbReference>
<evidence type="ECO:0000256" key="3">
    <source>
        <dbReference type="ARBA" id="ARBA00022450"/>
    </source>
</evidence>
<dbReference type="InterPro" id="IPR045851">
    <property type="entry name" value="AMP-bd_C_sf"/>
</dbReference>
<evidence type="ECO:0000313" key="6">
    <source>
        <dbReference type="EMBL" id="RCR65995.1"/>
    </source>
</evidence>
<keyword evidence="7" id="KW-1185">Reference proteome</keyword>
<dbReference type="PRINTS" id="PR00154">
    <property type="entry name" value="AMPBINDING"/>
</dbReference>
<dbReference type="InterPro" id="IPR009081">
    <property type="entry name" value="PP-bd_ACP"/>
</dbReference>
<dbReference type="CDD" id="cd19531">
    <property type="entry name" value="LCL_NRPS-like"/>
    <property type="match status" value="1"/>
</dbReference>
<feature type="domain" description="Carrier" evidence="5">
    <location>
        <begin position="992"/>
        <end position="1067"/>
    </location>
</feature>
<dbReference type="SUPFAM" id="SSF52777">
    <property type="entry name" value="CoA-dependent acyltransferases"/>
    <property type="match status" value="2"/>
</dbReference>
<dbReference type="Gene3D" id="3.30.300.30">
    <property type="match status" value="1"/>
</dbReference>
<dbReference type="OrthoDB" id="4317020at2"/>
<dbReference type="InterPro" id="IPR000873">
    <property type="entry name" value="AMP-dep_synth/lig_dom"/>
</dbReference>
<dbReference type="InterPro" id="IPR036736">
    <property type="entry name" value="ACP-like_sf"/>
</dbReference>
<dbReference type="SUPFAM" id="SSF56801">
    <property type="entry name" value="Acetyl-CoA synthetase-like"/>
    <property type="match status" value="1"/>
</dbReference>
<dbReference type="Gene3D" id="3.30.559.30">
    <property type="entry name" value="Nonribosomal peptide synthetase, condensation domain"/>
    <property type="match status" value="1"/>
</dbReference>
<dbReference type="Gene3D" id="3.40.50.1820">
    <property type="entry name" value="alpha/beta hydrolase"/>
    <property type="match status" value="1"/>
</dbReference>
<dbReference type="InterPro" id="IPR001242">
    <property type="entry name" value="Condensation_dom"/>
</dbReference>
<proteinExistence type="inferred from homology"/>
<dbReference type="Gene3D" id="3.30.559.10">
    <property type="entry name" value="Chloramphenicol acetyltransferase-like domain"/>
    <property type="match status" value="1"/>
</dbReference>
<protein>
    <submittedName>
        <fullName evidence="6">Non-ribosomal peptide synthetase</fullName>
    </submittedName>
</protein>
<dbReference type="PROSITE" id="PS00455">
    <property type="entry name" value="AMP_BINDING"/>
    <property type="match status" value="1"/>
</dbReference>
<sequence>MVANFTMPKTIAVDFDPFAGPEIAQTAPSTGPQTEIWIACLLGGDNANRSYNLTNSLRLEGALDRRAMTQAVQAVVDRHDSLRSVVSPNGEHIYVYKELRIEIPYQDLSRNPAAQKDRLLADYLEQDTMHVFDLLQGPLLKVGLFKVSENVHELVLTTHHIISDGWSMGVILNDLSVFYSSFVNGTLPDLPEAPSFAEYATRQFQYLSSDDYLRTEAFWVNLYKKKIPVFDLPTDFPRPASRTFDCHRLDYTLEPALVTAVRKVAAKAGCSFATTLLAAFEVLIHRLTGQNDVIIGLPTAGQSITDYQQLAGHCVNLLPLRSQIETGLGFSDFLKQCKKSVLDAHEHQRLTFGSLLRKLNVPRDISRVPLVPIIFNFNRKDGDFSFVGLSHRVVYQPKKYENFELFLDVSGDDQALMLNWTYNTGLYKAETIDQMMSGLVRILETVVADASIAIRDIDYKAGKPLKKNWVPLNYTKTDYPYHTPTQTLIAQTARQQPDKIALVFNRQKISYRLLNETANQLARYLTQQGVQRGDIVGIMLDRSPEMVMILLAVLKAGAAYLPLDPDYPADRLQFMLEDASAKTLITSEKYHHYLNTDTPEIHLETALRESKNHSKEEPEQVVEGNDLAYVLYTSGSTGKPKGVLIEHHNLVNFLWSMIQQPGITPNDTVLAITTISFDIAGLELFLPLIVGASIRLADQATARDGRALRELIETQTVTIMQATPATWRMVLDSGWDKPLPLKVLCGGEPLAPDLADKLIEKTDELWNVYGPTETTVWGTLKHVRKGEPITIGHPIHNTWVYILDEQQQPVADGEIGELWIGGAGVARGYLNRPELTQERFVADPFVGTPGGRMYRTGDLGRLLENGEILCLGRIDHQVKIRGHRIELGEIENTIHQIPEIKEVVVIAREDRPGDQQLVAYVVSESPEINHALPKELVQQWKQQVRQQLPDYMVPRAFVALSKFPITANGKIDRKLLPAPALSERDNETGFMGPRTDVEKLVAEIWTECLKIENISVFDNFFELGGHSLTAVQVMSLLEKKTGKNLPLATLFEYSTIEKLASILHMNGRSVTWDSLVPIKPHGSKIPLYIVHGAGLHVLLFNTLALSMDPDQPVYGLQAKGINSEDQPLESIEEIAAYYIDAIRAQNPEGPYALAGYSFGGIIAYEMSKQLRKMGKEVKMLAMFDTYAYQSNFFDPWPAKAWQNTITAIRERLYVLTLLKENPRETVVNVTKSIQKKANRFYRKIRYNEDHLKVFHGNYYKVNEANEIASRKYRLEPQEITVTLFRAKKHSYYVDDFEYLGWKPFALKGITIHEVPGDHFNLFTSPNDKEFARILQEVLDRLT</sequence>
<dbReference type="Gene3D" id="1.10.1200.10">
    <property type="entry name" value="ACP-like"/>
    <property type="match status" value="1"/>
</dbReference>
<reference evidence="6 7" key="1">
    <citation type="submission" date="2018-07" db="EMBL/GenBank/DDBJ databases">
        <title>Genome analysis of Larkinella rosea.</title>
        <authorList>
            <person name="Zhou Z."/>
            <person name="Wang G."/>
        </authorList>
    </citation>
    <scope>NUCLEOTIDE SEQUENCE [LARGE SCALE GENOMIC DNA]</scope>
    <source>
        <strain evidence="7">zzj9</strain>
    </source>
</reference>
<dbReference type="GO" id="GO:0043041">
    <property type="term" value="P:amino acid activation for nonribosomal peptide biosynthetic process"/>
    <property type="evidence" value="ECO:0007669"/>
    <property type="project" value="TreeGrafter"/>
</dbReference>
<dbReference type="EMBL" id="QOWE01000032">
    <property type="protein sequence ID" value="RCR65995.1"/>
    <property type="molecule type" value="Genomic_DNA"/>
</dbReference>
<evidence type="ECO:0000256" key="4">
    <source>
        <dbReference type="ARBA" id="ARBA00022553"/>
    </source>
</evidence>
<dbReference type="CDD" id="cd12116">
    <property type="entry name" value="A_NRPS_Ta1_like"/>
    <property type="match status" value="1"/>
</dbReference>
<dbReference type="GO" id="GO:0044550">
    <property type="term" value="P:secondary metabolite biosynthetic process"/>
    <property type="evidence" value="ECO:0007669"/>
    <property type="project" value="UniProtKB-ARBA"/>
</dbReference>
<evidence type="ECO:0000313" key="7">
    <source>
        <dbReference type="Proteomes" id="UP000253383"/>
    </source>
</evidence>
<gene>
    <name evidence="6" type="ORF">DUE52_28850</name>
</gene>
<dbReference type="GO" id="GO:0005737">
    <property type="term" value="C:cytoplasm"/>
    <property type="evidence" value="ECO:0007669"/>
    <property type="project" value="TreeGrafter"/>
</dbReference>
<dbReference type="Proteomes" id="UP000253383">
    <property type="component" value="Unassembled WGS sequence"/>
</dbReference>
<dbReference type="InterPro" id="IPR025110">
    <property type="entry name" value="AMP-bd_C"/>
</dbReference>
<dbReference type="PANTHER" id="PTHR45527:SF1">
    <property type="entry name" value="FATTY ACID SYNTHASE"/>
    <property type="match status" value="1"/>
</dbReference>
<dbReference type="PANTHER" id="PTHR45527">
    <property type="entry name" value="NONRIBOSOMAL PEPTIDE SYNTHETASE"/>
    <property type="match status" value="1"/>
</dbReference>
<dbReference type="Gene3D" id="3.40.50.980">
    <property type="match status" value="2"/>
</dbReference>
<dbReference type="NCBIfam" id="TIGR01733">
    <property type="entry name" value="AA-adenyl-dom"/>
    <property type="match status" value="1"/>
</dbReference>
<dbReference type="Pfam" id="PF13193">
    <property type="entry name" value="AMP-binding_C"/>
    <property type="match status" value="1"/>
</dbReference>
<dbReference type="Pfam" id="PF00550">
    <property type="entry name" value="PP-binding"/>
    <property type="match status" value="1"/>
</dbReference>
<dbReference type="Gene3D" id="2.30.38.10">
    <property type="entry name" value="Luciferase, Domain 3"/>
    <property type="match status" value="1"/>
</dbReference>
<dbReference type="Pfam" id="PF00501">
    <property type="entry name" value="AMP-binding"/>
    <property type="match status" value="1"/>
</dbReference>
<dbReference type="InterPro" id="IPR020845">
    <property type="entry name" value="AMP-binding_CS"/>
</dbReference>
<comment type="caution">
    <text evidence="6">The sequence shown here is derived from an EMBL/GenBank/DDBJ whole genome shotgun (WGS) entry which is preliminary data.</text>
</comment>
<comment type="cofactor">
    <cofactor evidence="1">
        <name>pantetheine 4'-phosphate</name>
        <dbReference type="ChEBI" id="CHEBI:47942"/>
    </cofactor>
</comment>
<dbReference type="GO" id="GO:0031177">
    <property type="term" value="F:phosphopantetheine binding"/>
    <property type="evidence" value="ECO:0007669"/>
    <property type="project" value="TreeGrafter"/>
</dbReference>
<dbReference type="InterPro" id="IPR020459">
    <property type="entry name" value="AMP-binding"/>
</dbReference>
<dbReference type="GO" id="GO:0003824">
    <property type="term" value="F:catalytic activity"/>
    <property type="evidence" value="ECO:0007669"/>
    <property type="project" value="InterPro"/>
</dbReference>
<dbReference type="SUPFAM" id="SSF47336">
    <property type="entry name" value="ACP-like"/>
    <property type="match status" value="1"/>
</dbReference>
<evidence type="ECO:0000259" key="5">
    <source>
        <dbReference type="PROSITE" id="PS50075"/>
    </source>
</evidence>
<dbReference type="InterPro" id="IPR029058">
    <property type="entry name" value="AB_hydrolase_fold"/>
</dbReference>
<dbReference type="SUPFAM" id="SSF53474">
    <property type="entry name" value="alpha/beta-Hydrolases"/>
    <property type="match status" value="1"/>
</dbReference>